<dbReference type="AlphaFoldDB" id="F4GZ59"/>
<dbReference type="KEGG" id="cfi:Celf_3058"/>
<feature type="transmembrane region" description="Helical" evidence="1">
    <location>
        <begin position="85"/>
        <end position="108"/>
    </location>
</feature>
<feature type="transmembrane region" description="Helical" evidence="1">
    <location>
        <begin position="167"/>
        <end position="188"/>
    </location>
</feature>
<name>F4GZ59_CELFA</name>
<dbReference type="InterPro" id="IPR025495">
    <property type="entry name" value="DUF4386"/>
</dbReference>
<gene>
    <name evidence="2" type="ordered locus">Celf_3058</name>
</gene>
<keyword evidence="1" id="KW-0472">Membrane</keyword>
<reference evidence="2 3" key="1">
    <citation type="submission" date="2011-04" db="EMBL/GenBank/DDBJ databases">
        <title>Complete sequence of Cellulomonas fimi ATCC 484.</title>
        <authorList>
            <consortium name="US DOE Joint Genome Institute"/>
            <person name="Lucas S."/>
            <person name="Han J."/>
            <person name="Lapidus A."/>
            <person name="Cheng J.-F."/>
            <person name="Goodwin L."/>
            <person name="Pitluck S."/>
            <person name="Peters L."/>
            <person name="Chertkov O."/>
            <person name="Detter J.C."/>
            <person name="Han C."/>
            <person name="Tapia R."/>
            <person name="Land M."/>
            <person name="Hauser L."/>
            <person name="Kyrpides N."/>
            <person name="Ivanova N."/>
            <person name="Ovchinnikova G."/>
            <person name="Pagani I."/>
            <person name="Mead D."/>
            <person name="Brumm P."/>
            <person name="Woyke T."/>
        </authorList>
    </citation>
    <scope>NUCLEOTIDE SEQUENCE [LARGE SCALE GENOMIC DNA]</scope>
    <source>
        <strain evidence="3">ATCC 484 / DSM 20113 / JCM 1341 / NBRC 15513 / NCIMB 8980 / NCTC 7547</strain>
    </source>
</reference>
<keyword evidence="1" id="KW-1133">Transmembrane helix</keyword>
<sequence length="244" mass="24476">MSPDRRSAVVVGTFFVLAAVAAVAGLALYQPALSDPGYVLGAGADGQVLLGGLLEVVLAVSCLGTAVAVYPVLRRHAPAAAIGYVAGRLLEAAVICVGIVATLSLVTLRRERDAVGDDGALVAVGHGLVALHDWTFLLGPGLVIGLNSLLLAAAVHRAGLVPRWITVLGLVGGPLVLLSSTAVLFGLYAQVSPVAMAAAVPVAAWEMSLAVYLLVRGYRTVPTAGAGGPAGGRVATPSLVARPA</sequence>
<organism evidence="2 3">
    <name type="scientific">Cellulomonas fimi (strain ATCC 484 / DSM 20113 / JCM 1341 / CCUG 24087 / LMG 16345 / NBRC 15513 / NCIMB 8980 / NCTC 7547 / NRS-133)</name>
    <dbReference type="NCBI Taxonomy" id="590998"/>
    <lineage>
        <taxon>Bacteria</taxon>
        <taxon>Bacillati</taxon>
        <taxon>Actinomycetota</taxon>
        <taxon>Actinomycetes</taxon>
        <taxon>Micrococcales</taxon>
        <taxon>Cellulomonadaceae</taxon>
        <taxon>Cellulomonas</taxon>
    </lineage>
</organism>
<dbReference type="eggNOG" id="ENOG502ZB9P">
    <property type="taxonomic scope" value="Bacteria"/>
</dbReference>
<protein>
    <recommendedName>
        <fullName evidence="4">DUF4386 domain-containing protein</fullName>
    </recommendedName>
</protein>
<dbReference type="Proteomes" id="UP000008460">
    <property type="component" value="Chromosome"/>
</dbReference>
<dbReference type="HOGENOM" id="CLU_075044_0_0_11"/>
<feature type="transmembrane region" description="Helical" evidence="1">
    <location>
        <begin position="49"/>
        <end position="73"/>
    </location>
</feature>
<keyword evidence="1" id="KW-0812">Transmembrane</keyword>
<evidence type="ECO:0000313" key="3">
    <source>
        <dbReference type="Proteomes" id="UP000008460"/>
    </source>
</evidence>
<dbReference type="RefSeq" id="WP_013772201.1">
    <property type="nucleotide sequence ID" value="NC_015514.1"/>
</dbReference>
<feature type="transmembrane region" description="Helical" evidence="1">
    <location>
        <begin position="134"/>
        <end position="155"/>
    </location>
</feature>
<dbReference type="Pfam" id="PF14329">
    <property type="entry name" value="DUF4386"/>
    <property type="match status" value="1"/>
</dbReference>
<evidence type="ECO:0000313" key="2">
    <source>
        <dbReference type="EMBL" id="AEE47175.1"/>
    </source>
</evidence>
<dbReference type="STRING" id="590998.Celf_3058"/>
<feature type="transmembrane region" description="Helical" evidence="1">
    <location>
        <begin position="7"/>
        <end position="29"/>
    </location>
</feature>
<keyword evidence="3" id="KW-1185">Reference proteome</keyword>
<feature type="transmembrane region" description="Helical" evidence="1">
    <location>
        <begin position="194"/>
        <end position="215"/>
    </location>
</feature>
<evidence type="ECO:0000256" key="1">
    <source>
        <dbReference type="SAM" id="Phobius"/>
    </source>
</evidence>
<dbReference type="EMBL" id="CP002666">
    <property type="protein sequence ID" value="AEE47175.1"/>
    <property type="molecule type" value="Genomic_DNA"/>
</dbReference>
<accession>F4GZ59</accession>
<evidence type="ECO:0008006" key="4">
    <source>
        <dbReference type="Google" id="ProtNLM"/>
    </source>
</evidence>
<proteinExistence type="predicted"/>